<proteinExistence type="predicted"/>
<protein>
    <submittedName>
        <fullName evidence="1">Uncharacterized protein</fullName>
    </submittedName>
</protein>
<evidence type="ECO:0000313" key="2">
    <source>
        <dbReference type="Proteomes" id="UP000006906"/>
    </source>
</evidence>
<dbReference type="Gramene" id="PNW81485">
    <property type="protein sequence ID" value="PNW81485"/>
    <property type="gene ID" value="CHLRE_07g357876v5"/>
</dbReference>
<dbReference type="GeneID" id="66054251"/>
<evidence type="ECO:0000313" key="1">
    <source>
        <dbReference type="EMBL" id="PNW81485.1"/>
    </source>
</evidence>
<dbReference type="EMBL" id="CM008968">
    <property type="protein sequence ID" value="PNW81485.1"/>
    <property type="molecule type" value="Genomic_DNA"/>
</dbReference>
<accession>A0A2K3DLS2</accession>
<sequence>MGGTTARYRRSRAACSLWLPSLPPPASHILPYEAGGMGALRLCMLGRTCARAQLAALRY</sequence>
<dbReference type="Proteomes" id="UP000006906">
    <property type="component" value="Chromosome 7"/>
</dbReference>
<dbReference type="InParanoid" id="A0A2K3DLS2"/>
<dbReference type="RefSeq" id="XP_042923262.1">
    <property type="nucleotide sequence ID" value="XM_043064694.1"/>
</dbReference>
<keyword evidence="2" id="KW-1185">Reference proteome</keyword>
<dbReference type="AlphaFoldDB" id="A0A2K3DLS2"/>
<dbReference type="KEGG" id="cre:CHLRE_07g357876v5"/>
<reference evidence="1 2" key="1">
    <citation type="journal article" date="2007" name="Science">
        <title>The Chlamydomonas genome reveals the evolution of key animal and plant functions.</title>
        <authorList>
            <person name="Merchant S.S."/>
            <person name="Prochnik S.E."/>
            <person name="Vallon O."/>
            <person name="Harris E.H."/>
            <person name="Karpowicz S.J."/>
            <person name="Witman G.B."/>
            <person name="Terry A."/>
            <person name="Salamov A."/>
            <person name="Fritz-Laylin L.K."/>
            <person name="Marechal-Drouard L."/>
            <person name="Marshall W.F."/>
            <person name="Qu L.H."/>
            <person name="Nelson D.R."/>
            <person name="Sanderfoot A.A."/>
            <person name="Spalding M.H."/>
            <person name="Kapitonov V.V."/>
            <person name="Ren Q."/>
            <person name="Ferris P."/>
            <person name="Lindquist E."/>
            <person name="Shapiro H."/>
            <person name="Lucas S.M."/>
            <person name="Grimwood J."/>
            <person name="Schmutz J."/>
            <person name="Cardol P."/>
            <person name="Cerutti H."/>
            <person name="Chanfreau G."/>
            <person name="Chen C.L."/>
            <person name="Cognat V."/>
            <person name="Croft M.T."/>
            <person name="Dent R."/>
            <person name="Dutcher S."/>
            <person name="Fernandez E."/>
            <person name="Fukuzawa H."/>
            <person name="Gonzalez-Ballester D."/>
            <person name="Gonzalez-Halphen D."/>
            <person name="Hallmann A."/>
            <person name="Hanikenne M."/>
            <person name="Hippler M."/>
            <person name="Inwood W."/>
            <person name="Jabbari K."/>
            <person name="Kalanon M."/>
            <person name="Kuras R."/>
            <person name="Lefebvre P.A."/>
            <person name="Lemaire S.D."/>
            <person name="Lobanov A.V."/>
            <person name="Lohr M."/>
            <person name="Manuell A."/>
            <person name="Meier I."/>
            <person name="Mets L."/>
            <person name="Mittag M."/>
            <person name="Mittelmeier T."/>
            <person name="Moroney J.V."/>
            <person name="Moseley J."/>
            <person name="Napoli C."/>
            <person name="Nedelcu A.M."/>
            <person name="Niyogi K."/>
            <person name="Novoselov S.V."/>
            <person name="Paulsen I.T."/>
            <person name="Pazour G."/>
            <person name="Purton S."/>
            <person name="Ral J.P."/>
            <person name="Riano-Pachon D.M."/>
            <person name="Riekhof W."/>
            <person name="Rymarquis L."/>
            <person name="Schroda M."/>
            <person name="Stern D."/>
            <person name="Umen J."/>
            <person name="Willows R."/>
            <person name="Wilson N."/>
            <person name="Zimmer S.L."/>
            <person name="Allmer J."/>
            <person name="Balk J."/>
            <person name="Bisova K."/>
            <person name="Chen C.J."/>
            <person name="Elias M."/>
            <person name="Gendler K."/>
            <person name="Hauser C."/>
            <person name="Lamb M.R."/>
            <person name="Ledford H."/>
            <person name="Long J.C."/>
            <person name="Minagawa J."/>
            <person name="Page M.D."/>
            <person name="Pan J."/>
            <person name="Pootakham W."/>
            <person name="Roje S."/>
            <person name="Rose A."/>
            <person name="Stahlberg E."/>
            <person name="Terauchi A.M."/>
            <person name="Yang P."/>
            <person name="Ball S."/>
            <person name="Bowler C."/>
            <person name="Dieckmann C.L."/>
            <person name="Gladyshev V.N."/>
            <person name="Green P."/>
            <person name="Jorgensen R."/>
            <person name="Mayfield S."/>
            <person name="Mueller-Roeber B."/>
            <person name="Rajamani S."/>
            <person name="Sayre R.T."/>
            <person name="Brokstein P."/>
            <person name="Dubchak I."/>
            <person name="Goodstein D."/>
            <person name="Hornick L."/>
            <person name="Huang Y.W."/>
            <person name="Jhaveri J."/>
            <person name="Luo Y."/>
            <person name="Martinez D."/>
            <person name="Ngau W.C."/>
            <person name="Otillar B."/>
            <person name="Poliakov A."/>
            <person name="Porter A."/>
            <person name="Szajkowski L."/>
            <person name="Werner G."/>
            <person name="Zhou K."/>
            <person name="Grigoriev I.V."/>
            <person name="Rokhsar D.S."/>
            <person name="Grossman A.R."/>
        </authorList>
    </citation>
    <scope>NUCLEOTIDE SEQUENCE [LARGE SCALE GENOMIC DNA]</scope>
    <source>
        <strain evidence="2">CC-503</strain>
    </source>
</reference>
<gene>
    <name evidence="1" type="ORF">CHLRE_07g357876v5</name>
</gene>
<name>A0A2K3DLS2_CHLRE</name>
<organism evidence="1 2">
    <name type="scientific">Chlamydomonas reinhardtii</name>
    <name type="common">Chlamydomonas smithii</name>
    <dbReference type="NCBI Taxonomy" id="3055"/>
    <lineage>
        <taxon>Eukaryota</taxon>
        <taxon>Viridiplantae</taxon>
        <taxon>Chlorophyta</taxon>
        <taxon>core chlorophytes</taxon>
        <taxon>Chlorophyceae</taxon>
        <taxon>CS clade</taxon>
        <taxon>Chlamydomonadales</taxon>
        <taxon>Chlamydomonadaceae</taxon>
        <taxon>Chlamydomonas</taxon>
    </lineage>
</organism>